<dbReference type="RefSeq" id="WP_166284574.1">
    <property type="nucleotide sequence ID" value="NZ_JAANNP010000093.1"/>
</dbReference>
<evidence type="ECO:0000313" key="3">
    <source>
        <dbReference type="Proteomes" id="UP000800981"/>
    </source>
</evidence>
<dbReference type="SUPFAM" id="SSF55961">
    <property type="entry name" value="Bet v1-like"/>
    <property type="match status" value="1"/>
</dbReference>
<evidence type="ECO:0000259" key="1">
    <source>
        <dbReference type="Pfam" id="PF03364"/>
    </source>
</evidence>
<comment type="caution">
    <text evidence="2">The sequence shown here is derived from an EMBL/GenBank/DDBJ whole genome shotgun (WGS) entry which is preliminary data.</text>
</comment>
<sequence>MPTVDVEMTMHAPVQQVWDAVVDVESYPRYMETVKSVKELRRLPDGSRETEWSVLLKGSTLEWVERDVVLEGERKVVFEQTDGDLEVFEGEWTVTEQPDGTVRVRLFVNFDIGIPLLSAMLNPVAERALKENSRTMLQQIEKRVAA</sequence>
<feature type="domain" description="Coenzyme Q-binding protein COQ10 START" evidence="1">
    <location>
        <begin position="10"/>
        <end position="134"/>
    </location>
</feature>
<dbReference type="InterPro" id="IPR005031">
    <property type="entry name" value="COQ10_START"/>
</dbReference>
<proteinExistence type="predicted"/>
<organism evidence="2 3">
    <name type="scientific">Motilibacter deserti</name>
    <dbReference type="NCBI Taxonomy" id="2714956"/>
    <lineage>
        <taxon>Bacteria</taxon>
        <taxon>Bacillati</taxon>
        <taxon>Actinomycetota</taxon>
        <taxon>Actinomycetes</taxon>
        <taxon>Motilibacterales</taxon>
        <taxon>Motilibacteraceae</taxon>
        <taxon>Motilibacter</taxon>
    </lineage>
</organism>
<dbReference type="Proteomes" id="UP000800981">
    <property type="component" value="Unassembled WGS sequence"/>
</dbReference>
<name>A0ABX0GZT0_9ACTN</name>
<keyword evidence="3" id="KW-1185">Reference proteome</keyword>
<dbReference type="InterPro" id="IPR023393">
    <property type="entry name" value="START-like_dom_sf"/>
</dbReference>
<dbReference type="CDD" id="cd08861">
    <property type="entry name" value="OtcD1_ARO-CYC_like"/>
    <property type="match status" value="1"/>
</dbReference>
<dbReference type="Gene3D" id="3.30.530.20">
    <property type="match status" value="1"/>
</dbReference>
<accession>A0ABX0GZT0</accession>
<protein>
    <submittedName>
        <fullName evidence="2">Cyclase</fullName>
    </submittedName>
</protein>
<dbReference type="Pfam" id="PF03364">
    <property type="entry name" value="Polyketide_cyc"/>
    <property type="match status" value="1"/>
</dbReference>
<dbReference type="EMBL" id="JAANNP010000093">
    <property type="protein sequence ID" value="NHC16105.1"/>
    <property type="molecule type" value="Genomic_DNA"/>
</dbReference>
<gene>
    <name evidence="2" type="ORF">G9H71_20165</name>
</gene>
<reference evidence="2 3" key="1">
    <citation type="submission" date="2020-03" db="EMBL/GenBank/DDBJ databases">
        <title>Two novel Motilibacter sp.</title>
        <authorList>
            <person name="Liu S."/>
        </authorList>
    </citation>
    <scope>NUCLEOTIDE SEQUENCE [LARGE SCALE GENOMIC DNA]</scope>
    <source>
        <strain evidence="2 3">E257</strain>
    </source>
</reference>
<evidence type="ECO:0000313" key="2">
    <source>
        <dbReference type="EMBL" id="NHC16105.1"/>
    </source>
</evidence>